<evidence type="ECO:0000313" key="3">
    <source>
        <dbReference type="EMBL" id="KAL3500028.1"/>
    </source>
</evidence>
<sequence>MGNDQTLLLSSSELNLYVKADIIQEDVSEDEEFESSKDEDYSGNETKEFPGCESDCDMDEDEDNVLFEVNIDKGSEWLDSSYEFESVHGFAEDELDKKSIMFNPKTINDPQLELGLNFSSKKEFKLAVQNWNIKRGRQIRFKKNDSKRIRAICKNEKCSWSIYARKYKEDFMPNPNLNLVDFKRKVMKENKFTFTIIQAYKTKRKALNIVESCEVVQLKRLWDYVNELQTTNENSTTEVMSQQGVFIRPKRQQRFQRVYVCFVAVKEGFRVGCRPFFRS</sequence>
<evidence type="ECO:0000313" key="4">
    <source>
        <dbReference type="Proteomes" id="UP001630127"/>
    </source>
</evidence>
<accession>A0ABD2Y2X9</accession>
<comment type="caution">
    <text evidence="3">The sequence shown here is derived from an EMBL/GenBank/DDBJ whole genome shotgun (WGS) entry which is preliminary data.</text>
</comment>
<feature type="compositionally biased region" description="Basic and acidic residues" evidence="1">
    <location>
        <begin position="34"/>
        <end position="46"/>
    </location>
</feature>
<name>A0ABD2Y2X9_9GENT</name>
<feature type="domain" description="Transposase MuDR plant" evidence="2">
    <location>
        <begin position="111"/>
        <end position="170"/>
    </location>
</feature>
<evidence type="ECO:0000259" key="2">
    <source>
        <dbReference type="Pfam" id="PF03108"/>
    </source>
</evidence>
<dbReference type="EMBL" id="JBJUIK010000016">
    <property type="protein sequence ID" value="KAL3500028.1"/>
    <property type="molecule type" value="Genomic_DNA"/>
</dbReference>
<protein>
    <recommendedName>
        <fullName evidence="2">Transposase MuDR plant domain-containing protein</fullName>
    </recommendedName>
</protein>
<reference evidence="3 4" key="1">
    <citation type="submission" date="2024-11" db="EMBL/GenBank/DDBJ databases">
        <title>A near-complete genome assembly of Cinchona calisaya.</title>
        <authorList>
            <person name="Lian D.C."/>
            <person name="Zhao X.W."/>
            <person name="Wei L."/>
        </authorList>
    </citation>
    <scope>NUCLEOTIDE SEQUENCE [LARGE SCALE GENOMIC DNA]</scope>
    <source>
        <tissue evidence="3">Nenye</tissue>
    </source>
</reference>
<proteinExistence type="predicted"/>
<dbReference type="PANTHER" id="PTHR31973:SF191">
    <property type="entry name" value="OS05G0489400 PROTEIN"/>
    <property type="match status" value="1"/>
</dbReference>
<dbReference type="InterPro" id="IPR004332">
    <property type="entry name" value="Transposase_MuDR"/>
</dbReference>
<keyword evidence="4" id="KW-1185">Reference proteome</keyword>
<organism evidence="3 4">
    <name type="scientific">Cinchona calisaya</name>
    <dbReference type="NCBI Taxonomy" id="153742"/>
    <lineage>
        <taxon>Eukaryota</taxon>
        <taxon>Viridiplantae</taxon>
        <taxon>Streptophyta</taxon>
        <taxon>Embryophyta</taxon>
        <taxon>Tracheophyta</taxon>
        <taxon>Spermatophyta</taxon>
        <taxon>Magnoliopsida</taxon>
        <taxon>eudicotyledons</taxon>
        <taxon>Gunneridae</taxon>
        <taxon>Pentapetalae</taxon>
        <taxon>asterids</taxon>
        <taxon>lamiids</taxon>
        <taxon>Gentianales</taxon>
        <taxon>Rubiaceae</taxon>
        <taxon>Cinchonoideae</taxon>
        <taxon>Cinchoneae</taxon>
        <taxon>Cinchona</taxon>
    </lineage>
</organism>
<feature type="region of interest" description="Disordered" evidence="1">
    <location>
        <begin position="27"/>
        <end position="46"/>
    </location>
</feature>
<dbReference type="Proteomes" id="UP001630127">
    <property type="component" value="Unassembled WGS sequence"/>
</dbReference>
<evidence type="ECO:0000256" key="1">
    <source>
        <dbReference type="SAM" id="MobiDB-lite"/>
    </source>
</evidence>
<dbReference type="Pfam" id="PF03108">
    <property type="entry name" value="DBD_Tnp_Mut"/>
    <property type="match status" value="1"/>
</dbReference>
<dbReference type="AlphaFoldDB" id="A0ABD2Y2X9"/>
<dbReference type="PANTHER" id="PTHR31973">
    <property type="entry name" value="POLYPROTEIN, PUTATIVE-RELATED"/>
    <property type="match status" value="1"/>
</dbReference>
<gene>
    <name evidence="3" type="ORF">ACH5RR_039121</name>
</gene>